<dbReference type="EMBL" id="BK015796">
    <property type="protein sequence ID" value="DAE25271.1"/>
    <property type="molecule type" value="Genomic_DNA"/>
</dbReference>
<organism evidence="1">
    <name type="scientific">Siphoviridae sp. ctj7g1</name>
    <dbReference type="NCBI Taxonomy" id="2826438"/>
    <lineage>
        <taxon>Viruses</taxon>
        <taxon>Duplodnaviria</taxon>
        <taxon>Heunggongvirae</taxon>
        <taxon>Uroviricota</taxon>
        <taxon>Caudoviricetes</taxon>
    </lineage>
</organism>
<sequence>MECPTPRSFILRTKRIYSMIFNKHVNLEHDHAFLSPSQWHWLNYDDARFDDRFRTKQAAEMGTRLHEFAAEAIRLGIKLPKNGSTLSTYVNDGIGFGMNPEQILYYSDNCFGTADTVSFKANKLRIHDLKTGRVPASHNQLLIYAAIFCLEYNFDPSTIRIETRIYQSDDVRIKRPTPEEITSIMAKIVYFDERLQNLRKQDG</sequence>
<proteinExistence type="predicted"/>
<reference evidence="1" key="1">
    <citation type="journal article" date="2021" name="Proc. Natl. Acad. Sci. U.S.A.">
        <title>A Catalog of Tens of Thousands of Viruses from Human Metagenomes Reveals Hidden Associations with Chronic Diseases.</title>
        <authorList>
            <person name="Tisza M.J."/>
            <person name="Buck C.B."/>
        </authorList>
    </citation>
    <scope>NUCLEOTIDE SEQUENCE</scope>
    <source>
        <strain evidence="1">Ctj7g1</strain>
    </source>
</reference>
<evidence type="ECO:0000313" key="1">
    <source>
        <dbReference type="EMBL" id="DAE25271.1"/>
    </source>
</evidence>
<name>A0A8S5R1A3_9CAUD</name>
<accession>A0A8S5R1A3</accession>
<protein>
    <submittedName>
        <fullName evidence="1">Uncharacterized protein</fullName>
    </submittedName>
</protein>